<reference evidence="1" key="1">
    <citation type="submission" date="2014-11" db="EMBL/GenBank/DDBJ databases">
        <authorList>
            <person name="Amaro Gonzalez C."/>
        </authorList>
    </citation>
    <scope>NUCLEOTIDE SEQUENCE</scope>
</reference>
<proteinExistence type="predicted"/>
<reference evidence="1" key="2">
    <citation type="journal article" date="2015" name="Fish Shellfish Immunol.">
        <title>Early steps in the European eel (Anguilla anguilla)-Vibrio vulnificus interaction in the gills: Role of the RtxA13 toxin.</title>
        <authorList>
            <person name="Callol A."/>
            <person name="Pajuelo D."/>
            <person name="Ebbesson L."/>
            <person name="Teles M."/>
            <person name="MacKenzie S."/>
            <person name="Amaro C."/>
        </authorList>
    </citation>
    <scope>NUCLEOTIDE SEQUENCE</scope>
</reference>
<dbReference type="EMBL" id="GBXM01084141">
    <property type="protein sequence ID" value="JAH24436.1"/>
    <property type="molecule type" value="Transcribed_RNA"/>
</dbReference>
<evidence type="ECO:0000313" key="1">
    <source>
        <dbReference type="EMBL" id="JAH24436.1"/>
    </source>
</evidence>
<dbReference type="AlphaFoldDB" id="A0A0E9R5K8"/>
<accession>A0A0E9R5K8</accession>
<sequence length="38" mass="4591">MCTLFFSLCNTKYKNVYKTFFLKHKFKTNVFAVVSLMF</sequence>
<protein>
    <submittedName>
        <fullName evidence="1">Uncharacterized protein</fullName>
    </submittedName>
</protein>
<organism evidence="1">
    <name type="scientific">Anguilla anguilla</name>
    <name type="common">European freshwater eel</name>
    <name type="synonym">Muraena anguilla</name>
    <dbReference type="NCBI Taxonomy" id="7936"/>
    <lineage>
        <taxon>Eukaryota</taxon>
        <taxon>Metazoa</taxon>
        <taxon>Chordata</taxon>
        <taxon>Craniata</taxon>
        <taxon>Vertebrata</taxon>
        <taxon>Euteleostomi</taxon>
        <taxon>Actinopterygii</taxon>
        <taxon>Neopterygii</taxon>
        <taxon>Teleostei</taxon>
        <taxon>Anguilliformes</taxon>
        <taxon>Anguillidae</taxon>
        <taxon>Anguilla</taxon>
    </lineage>
</organism>
<name>A0A0E9R5K8_ANGAN</name>